<dbReference type="Proteomes" id="UP000460298">
    <property type="component" value="Unassembled WGS sequence"/>
</dbReference>
<evidence type="ECO:0000259" key="1">
    <source>
        <dbReference type="Pfam" id="PF03551"/>
    </source>
</evidence>
<accession>A0A833H0Q9</accession>
<evidence type="ECO:0000313" key="3">
    <source>
        <dbReference type="Proteomes" id="UP000460298"/>
    </source>
</evidence>
<dbReference type="InterPro" id="IPR005149">
    <property type="entry name" value="Tscrpt_reg_PadR_N"/>
</dbReference>
<dbReference type="InterPro" id="IPR036390">
    <property type="entry name" value="WH_DNA-bd_sf"/>
</dbReference>
<dbReference type="AlphaFoldDB" id="A0A833H0Q9"/>
<dbReference type="EMBL" id="WBUI01000013">
    <property type="protein sequence ID" value="KAB2931634.1"/>
    <property type="molecule type" value="Genomic_DNA"/>
</dbReference>
<dbReference type="InterPro" id="IPR052509">
    <property type="entry name" value="Metal_resp_DNA-bind_regulator"/>
</dbReference>
<gene>
    <name evidence="2" type="ORF">F9K24_13635</name>
</gene>
<sequence>MTEPVDPADREIRLAIWKIHILHHAAEGPIYGLWMMHELAEHGHRLSPGTLYPILSRMEKNGWLTSVPGQSRRERREYRITKAGRSLLARLRSEIKELHDELTEEKT</sequence>
<name>A0A833H0Q9_9LEPT</name>
<dbReference type="SUPFAM" id="SSF46785">
    <property type="entry name" value="Winged helix' DNA-binding domain"/>
    <property type="match status" value="1"/>
</dbReference>
<evidence type="ECO:0000313" key="2">
    <source>
        <dbReference type="EMBL" id="KAB2931634.1"/>
    </source>
</evidence>
<dbReference type="PANTHER" id="PTHR33169:SF14">
    <property type="entry name" value="TRANSCRIPTIONAL REGULATOR RV3488"/>
    <property type="match status" value="1"/>
</dbReference>
<dbReference type="Gene3D" id="1.10.10.10">
    <property type="entry name" value="Winged helix-like DNA-binding domain superfamily/Winged helix DNA-binding domain"/>
    <property type="match status" value="1"/>
</dbReference>
<dbReference type="InterPro" id="IPR036388">
    <property type="entry name" value="WH-like_DNA-bd_sf"/>
</dbReference>
<feature type="domain" description="Transcription regulator PadR N-terminal" evidence="1">
    <location>
        <begin position="21"/>
        <end position="89"/>
    </location>
</feature>
<reference evidence="2 3" key="1">
    <citation type="submission" date="2019-10" db="EMBL/GenBank/DDBJ databases">
        <title>Extracellular Electron Transfer in a Candidatus Methanoperedens spp. Enrichment Culture.</title>
        <authorList>
            <person name="Berger S."/>
            <person name="Rangel Shaw D."/>
            <person name="Berben T."/>
            <person name="In 'T Zandt M."/>
            <person name="Frank J."/>
            <person name="Reimann J."/>
            <person name="Jetten M.S.M."/>
            <person name="Welte C.U."/>
        </authorList>
    </citation>
    <scope>NUCLEOTIDE SEQUENCE [LARGE SCALE GENOMIC DNA]</scope>
    <source>
        <strain evidence="2">SB12</strain>
    </source>
</reference>
<protein>
    <submittedName>
        <fullName evidence="2">Helix-turn-helix transcriptional regulator</fullName>
    </submittedName>
</protein>
<proteinExistence type="predicted"/>
<comment type="caution">
    <text evidence="2">The sequence shown here is derived from an EMBL/GenBank/DDBJ whole genome shotgun (WGS) entry which is preliminary data.</text>
</comment>
<dbReference type="PANTHER" id="PTHR33169">
    <property type="entry name" value="PADR-FAMILY TRANSCRIPTIONAL REGULATOR"/>
    <property type="match status" value="1"/>
</dbReference>
<organism evidence="2 3">
    <name type="scientific">Leptonema illini</name>
    <dbReference type="NCBI Taxonomy" id="183"/>
    <lineage>
        <taxon>Bacteria</taxon>
        <taxon>Pseudomonadati</taxon>
        <taxon>Spirochaetota</taxon>
        <taxon>Spirochaetia</taxon>
        <taxon>Leptospirales</taxon>
        <taxon>Leptospiraceae</taxon>
        <taxon>Leptonema</taxon>
    </lineage>
</organism>
<dbReference type="Pfam" id="PF03551">
    <property type="entry name" value="PadR"/>
    <property type="match status" value="1"/>
</dbReference>